<dbReference type="RefSeq" id="XP_062710658.1">
    <property type="nucleotide sequence ID" value="XM_062854674.1"/>
</dbReference>
<accession>A0ABM1XYE9</accession>
<protein>
    <submittedName>
        <fullName evidence="2">Uncharacterized protein</fullName>
    </submittedName>
</protein>
<name>A0ABM1XYE9_AEDAL</name>
<evidence type="ECO:0000256" key="1">
    <source>
        <dbReference type="SAM" id="MobiDB-lite"/>
    </source>
</evidence>
<dbReference type="Pfam" id="PF03564">
    <property type="entry name" value="DUF1759"/>
    <property type="match status" value="1"/>
</dbReference>
<organism evidence="2 3">
    <name type="scientific">Aedes albopictus</name>
    <name type="common">Asian tiger mosquito</name>
    <name type="synonym">Stegomyia albopicta</name>
    <dbReference type="NCBI Taxonomy" id="7160"/>
    <lineage>
        <taxon>Eukaryota</taxon>
        <taxon>Metazoa</taxon>
        <taxon>Ecdysozoa</taxon>
        <taxon>Arthropoda</taxon>
        <taxon>Hexapoda</taxon>
        <taxon>Insecta</taxon>
        <taxon>Pterygota</taxon>
        <taxon>Neoptera</taxon>
        <taxon>Endopterygota</taxon>
        <taxon>Diptera</taxon>
        <taxon>Nematocera</taxon>
        <taxon>Culicoidea</taxon>
        <taxon>Culicidae</taxon>
        <taxon>Culicinae</taxon>
        <taxon>Aedini</taxon>
        <taxon>Aedes</taxon>
        <taxon>Stegomyia</taxon>
    </lineage>
</organism>
<dbReference type="EnsemblMetazoa" id="AALFPA23_003976.R4700">
    <property type="protein sequence ID" value="AALFPA23_003976.P4700"/>
    <property type="gene ID" value="AALFPA23_003976"/>
</dbReference>
<keyword evidence="3" id="KW-1185">Reference proteome</keyword>
<dbReference type="PANTHER" id="PTHR47331:SF5">
    <property type="entry name" value="RIBONUCLEASE H"/>
    <property type="match status" value="1"/>
</dbReference>
<reference evidence="2" key="2">
    <citation type="submission" date="2025-05" db="UniProtKB">
        <authorList>
            <consortium name="EnsemblMetazoa"/>
        </authorList>
    </citation>
    <scope>IDENTIFICATION</scope>
    <source>
        <strain evidence="2">Foshan</strain>
    </source>
</reference>
<dbReference type="InterPro" id="IPR005312">
    <property type="entry name" value="DUF1759"/>
</dbReference>
<dbReference type="Proteomes" id="UP000069940">
    <property type="component" value="Unassembled WGS sequence"/>
</dbReference>
<dbReference type="PANTHER" id="PTHR47331">
    <property type="entry name" value="PHD-TYPE DOMAIN-CONTAINING PROTEIN"/>
    <property type="match status" value="1"/>
</dbReference>
<feature type="region of interest" description="Disordered" evidence="1">
    <location>
        <begin position="428"/>
        <end position="460"/>
    </location>
</feature>
<dbReference type="GeneID" id="134288731"/>
<sequence>MEEQRQLQLTNRRTTLMASLGRAEQFVSKYQADRDQAQVPLRIENIDNVWMGLEDVQTQLEELDVTEEGREQNNQIRSKFESVYFKVKAALNSLLPASPIQTPNAIPNPPANLLSGIKLPTISLPEFDGDYNQWLAFHDTFVALIHGNADVPDVQKFHYLRAALKGEAAQLIESIAISSANYTVAWQTLTTRYANDYLLKKRHLQALLDCPRMKRESAEALHSLVDEYQRHTKILRQLQEPVDHWSTMLEHLLCIRLDDGTLKAWEDHATTVANPNYTCLVDFLQRRIRVLESMSVNHQSHNSQTPVNHAPLHRKSIFHKVATHTVAEDQPKCYACNEYHFLIKCPRFEKMNVSDRMRLIDNNRLCQNCFRHDHFARNCQSKYSCRHCQRRHHTLSSFPQNQQTRVFTGYAGGFSGLVESSVTSGEATSVVAGSSGGGSDGEKSKLEEMQPGGRNLESRPIWWGLGQTDRHWTAWRETVSRDGDGFAWTKCNRDSQTRMTRPTRCGYGNVGLPVLWSKMANFRRPNAERMSEMVIASA</sequence>
<evidence type="ECO:0000313" key="2">
    <source>
        <dbReference type="EnsemblMetazoa" id="AALFPA23_003976.P4700"/>
    </source>
</evidence>
<evidence type="ECO:0000313" key="3">
    <source>
        <dbReference type="Proteomes" id="UP000069940"/>
    </source>
</evidence>
<reference evidence="3" key="1">
    <citation type="journal article" date="2015" name="Proc. Natl. Acad. Sci. U.S.A.">
        <title>Genome sequence of the Asian Tiger mosquito, Aedes albopictus, reveals insights into its biology, genetics, and evolution.</title>
        <authorList>
            <person name="Chen X.G."/>
            <person name="Jiang X."/>
            <person name="Gu J."/>
            <person name="Xu M."/>
            <person name="Wu Y."/>
            <person name="Deng Y."/>
            <person name="Zhang C."/>
            <person name="Bonizzoni M."/>
            <person name="Dermauw W."/>
            <person name="Vontas J."/>
            <person name="Armbruster P."/>
            <person name="Huang X."/>
            <person name="Yang Y."/>
            <person name="Zhang H."/>
            <person name="He W."/>
            <person name="Peng H."/>
            <person name="Liu Y."/>
            <person name="Wu K."/>
            <person name="Chen J."/>
            <person name="Lirakis M."/>
            <person name="Topalis P."/>
            <person name="Van Leeuwen T."/>
            <person name="Hall A.B."/>
            <person name="Jiang X."/>
            <person name="Thorpe C."/>
            <person name="Mueller R.L."/>
            <person name="Sun C."/>
            <person name="Waterhouse R.M."/>
            <person name="Yan G."/>
            <person name="Tu Z.J."/>
            <person name="Fang X."/>
            <person name="James A.A."/>
        </authorList>
    </citation>
    <scope>NUCLEOTIDE SEQUENCE [LARGE SCALE GENOMIC DNA]</scope>
    <source>
        <strain evidence="3">Foshan</strain>
    </source>
</reference>
<proteinExistence type="predicted"/>